<gene>
    <name evidence="2" type="ORF">PPYR1160_LOCUS13815</name>
</gene>
<dbReference type="AlphaFoldDB" id="A0A7R9YFH2"/>
<dbReference type="EMBL" id="HBEA01018179">
    <property type="protein sequence ID" value="CAD8264312.1"/>
    <property type="molecule type" value="Transcribed_RNA"/>
</dbReference>
<organism evidence="2">
    <name type="scientific">Pinguiococcus pyrenoidosus</name>
    <dbReference type="NCBI Taxonomy" id="172671"/>
    <lineage>
        <taxon>Eukaryota</taxon>
        <taxon>Sar</taxon>
        <taxon>Stramenopiles</taxon>
        <taxon>Ochrophyta</taxon>
        <taxon>Pinguiophyceae</taxon>
        <taxon>Pinguiochrysidales</taxon>
        <taxon>Pinguiochrysidaceae</taxon>
        <taxon>Pinguiococcus</taxon>
    </lineage>
</organism>
<dbReference type="InterPro" id="IPR003448">
    <property type="entry name" value="Mopterin_biosynth_MoaE"/>
</dbReference>
<accession>A0A7R9YFH2</accession>
<dbReference type="CDD" id="cd00756">
    <property type="entry name" value="MoaE"/>
    <property type="match status" value="1"/>
</dbReference>
<evidence type="ECO:0000313" key="2">
    <source>
        <dbReference type="EMBL" id="CAD8264312.1"/>
    </source>
</evidence>
<protein>
    <recommendedName>
        <fullName evidence="3">Molybdopterin synthase catalytic subunit</fullName>
    </recommendedName>
</protein>
<proteinExistence type="predicted"/>
<dbReference type="GO" id="GO:0006777">
    <property type="term" value="P:Mo-molybdopterin cofactor biosynthetic process"/>
    <property type="evidence" value="ECO:0007669"/>
    <property type="project" value="InterPro"/>
</dbReference>
<feature type="region of interest" description="Disordered" evidence="1">
    <location>
        <begin position="83"/>
        <end position="107"/>
    </location>
</feature>
<dbReference type="Pfam" id="PF02391">
    <property type="entry name" value="MoaE"/>
    <property type="match status" value="1"/>
</dbReference>
<dbReference type="Gene3D" id="3.90.1170.40">
    <property type="entry name" value="Molybdopterin biosynthesis MoaE subunit"/>
    <property type="match status" value="1"/>
</dbReference>
<dbReference type="SUPFAM" id="SSF54690">
    <property type="entry name" value="Molybdopterin synthase subunit MoaE"/>
    <property type="match status" value="1"/>
</dbReference>
<evidence type="ECO:0008006" key="3">
    <source>
        <dbReference type="Google" id="ProtNLM"/>
    </source>
</evidence>
<reference evidence="2" key="1">
    <citation type="submission" date="2021-01" db="EMBL/GenBank/DDBJ databases">
        <authorList>
            <person name="Corre E."/>
            <person name="Pelletier E."/>
            <person name="Niang G."/>
            <person name="Scheremetjew M."/>
            <person name="Finn R."/>
            <person name="Kale V."/>
            <person name="Holt S."/>
            <person name="Cochrane G."/>
            <person name="Meng A."/>
            <person name="Brown T."/>
            <person name="Cohen L."/>
        </authorList>
    </citation>
    <scope>NUCLEOTIDE SEQUENCE</scope>
    <source>
        <strain evidence="2">CCMP2078</strain>
    </source>
</reference>
<dbReference type="PANTHER" id="PTHR23404">
    <property type="entry name" value="MOLYBDOPTERIN SYNTHASE RELATED"/>
    <property type="match status" value="1"/>
</dbReference>
<name>A0A7R9YFH2_9STRA</name>
<sequence length="107" mass="11813">MAEAKMREIAGEAAEKFGVYAVAMEHRLGLVPVKEASVIIAVSSPHRRNALDACAFCIDELKARVPIWKKEVYQGEDGNWKQNKEWAGALPTKAEGTGGDETQERKE</sequence>
<dbReference type="InterPro" id="IPR036563">
    <property type="entry name" value="MoaE_sf"/>
</dbReference>
<evidence type="ECO:0000256" key="1">
    <source>
        <dbReference type="SAM" id="MobiDB-lite"/>
    </source>
</evidence>